<reference evidence="1 2" key="1">
    <citation type="submission" date="2014-04" db="EMBL/GenBank/DDBJ databases">
        <authorList>
            <consortium name="DOE Joint Genome Institute"/>
            <person name="Kuo A."/>
            <person name="Kohler A."/>
            <person name="Costa M.D."/>
            <person name="Nagy L.G."/>
            <person name="Floudas D."/>
            <person name="Copeland A."/>
            <person name="Barry K.W."/>
            <person name="Cichocki N."/>
            <person name="Veneault-Fourrey C."/>
            <person name="LaButti K."/>
            <person name="Lindquist E.A."/>
            <person name="Lipzen A."/>
            <person name="Lundell T."/>
            <person name="Morin E."/>
            <person name="Murat C."/>
            <person name="Sun H."/>
            <person name="Tunlid A."/>
            <person name="Henrissat B."/>
            <person name="Grigoriev I.V."/>
            <person name="Hibbett D.S."/>
            <person name="Martin F."/>
            <person name="Nordberg H.P."/>
            <person name="Cantor M.N."/>
            <person name="Hua S.X."/>
        </authorList>
    </citation>
    <scope>NUCLEOTIDE SEQUENCE [LARGE SCALE GENOMIC DNA]</scope>
    <source>
        <strain evidence="1 2">Marx 270</strain>
    </source>
</reference>
<dbReference type="Pfam" id="PF02992">
    <property type="entry name" value="Transposase_21"/>
    <property type="match status" value="1"/>
</dbReference>
<accession>A0A0C3PAW5</accession>
<dbReference type="STRING" id="870435.A0A0C3PAW5"/>
<dbReference type="InterPro" id="IPR004242">
    <property type="entry name" value="Transposase_21"/>
</dbReference>
<evidence type="ECO:0000313" key="2">
    <source>
        <dbReference type="Proteomes" id="UP000054217"/>
    </source>
</evidence>
<organism evidence="1 2">
    <name type="scientific">Pisolithus tinctorius Marx 270</name>
    <dbReference type="NCBI Taxonomy" id="870435"/>
    <lineage>
        <taxon>Eukaryota</taxon>
        <taxon>Fungi</taxon>
        <taxon>Dikarya</taxon>
        <taxon>Basidiomycota</taxon>
        <taxon>Agaricomycotina</taxon>
        <taxon>Agaricomycetes</taxon>
        <taxon>Agaricomycetidae</taxon>
        <taxon>Boletales</taxon>
        <taxon>Sclerodermatineae</taxon>
        <taxon>Pisolithaceae</taxon>
        <taxon>Pisolithus</taxon>
    </lineage>
</organism>
<dbReference type="OrthoDB" id="2669721at2759"/>
<name>A0A0C3PAW5_PISTI</name>
<evidence type="ECO:0000313" key="1">
    <source>
        <dbReference type="EMBL" id="KIO04784.1"/>
    </source>
</evidence>
<dbReference type="Proteomes" id="UP000054217">
    <property type="component" value="Unassembled WGS sequence"/>
</dbReference>
<dbReference type="HOGENOM" id="CLU_007337_0_1_1"/>
<gene>
    <name evidence="1" type="ORF">M404DRAFT_142151</name>
</gene>
<sequence length="873" mass="99153">MARLPKLQRSMAFIQAIRNASLDDGVALTGEDLDRLRNPPKEPLRVDDRYTELALSMFIALEHSSESTYEKIRQAIQKCFPDVGLPSFHQTKRLLANLSGVTSVANHMCINSCAAYVGPLSNLEICPECSEPCYDQVKLHRSNGRIKHPRAIFHTIPIAPQLQSLWRHPESAQKMRYRHKRTQQIFQELQKNDGLVDTYDDVFCGYSYLDAVANNRIQRDDTLLMISIDGAQLYDSKESDCWIYIWIILELSPDNRYKKKHVLPGAIIPGPKKPKIIDSFLFPGLHHLSAVQREGLRIWDASRDRNFTSRLFLFLACADGPGLLTLSNFVGHQGKNGCRMLCPMKGRRKPGASQYYPVLLKPDNYDLAGCDHPDVDIRNIGPGNSQRYTEQLKYLLGSRTQSMYEGRRLETGIVGPSILLGLQPELIQGIPEVFSSEMMHLSGANMAALWLDLWRGTFDCATSDNRSTWTWAVLKDNATWEAHGRAVAACKMYLPGSFDVAPRDPSLHSNSWYKATEYITWIYGLCPALLYNVLPEIPWRNFCKFVAGLRIMSQYSITPVQLRLACQLLNEWEPEFEQIFYQRRVDRIPIIRPCVHLTCHLASEAARVGSPICSSQWTMERTIGNLGQEIRQPSDPFSNLAQQGIRRCQVNALKAMIPHLDPPENKNPRASADLRNGFVLLAKRDRKPIILRGEEARVIAAYLRLPRTPKVRRWARLQLPNGQIARSEFQELQKAPEDIRMARNVKVTLNGVIRIAEVRYFARLVVADNLSDDDDDDEDLDGPHHFRFDDIALVTLYSHPHPFLLEQSHGVLASCTKLGEASLQVIKISAVQSVVAMVPHRPVVHGVTEDRYFLVEKTGMEIARFGLEENDDE</sequence>
<dbReference type="AlphaFoldDB" id="A0A0C3PAW5"/>
<protein>
    <submittedName>
        <fullName evidence="1">Uncharacterized protein</fullName>
    </submittedName>
</protein>
<proteinExistence type="predicted"/>
<dbReference type="InParanoid" id="A0A0C3PAW5"/>
<keyword evidence="2" id="KW-1185">Reference proteome</keyword>
<dbReference type="EMBL" id="KN831969">
    <property type="protein sequence ID" value="KIO04784.1"/>
    <property type="molecule type" value="Genomic_DNA"/>
</dbReference>
<reference evidence="2" key="2">
    <citation type="submission" date="2015-01" db="EMBL/GenBank/DDBJ databases">
        <title>Evolutionary Origins and Diversification of the Mycorrhizal Mutualists.</title>
        <authorList>
            <consortium name="DOE Joint Genome Institute"/>
            <consortium name="Mycorrhizal Genomics Consortium"/>
            <person name="Kohler A."/>
            <person name="Kuo A."/>
            <person name="Nagy L.G."/>
            <person name="Floudas D."/>
            <person name="Copeland A."/>
            <person name="Barry K.W."/>
            <person name="Cichocki N."/>
            <person name="Veneault-Fourrey C."/>
            <person name="LaButti K."/>
            <person name="Lindquist E.A."/>
            <person name="Lipzen A."/>
            <person name="Lundell T."/>
            <person name="Morin E."/>
            <person name="Murat C."/>
            <person name="Riley R."/>
            <person name="Ohm R."/>
            <person name="Sun H."/>
            <person name="Tunlid A."/>
            <person name="Henrissat B."/>
            <person name="Grigoriev I.V."/>
            <person name="Hibbett D.S."/>
            <person name="Martin F."/>
        </authorList>
    </citation>
    <scope>NUCLEOTIDE SEQUENCE [LARGE SCALE GENOMIC DNA]</scope>
    <source>
        <strain evidence="2">Marx 270</strain>
    </source>
</reference>